<keyword evidence="2" id="KW-1185">Reference proteome</keyword>
<evidence type="ECO:0008006" key="3">
    <source>
        <dbReference type="Google" id="ProtNLM"/>
    </source>
</evidence>
<dbReference type="Proteomes" id="UP000184268">
    <property type="component" value="Unassembled WGS sequence"/>
</dbReference>
<dbReference type="InterPro" id="IPR014955">
    <property type="entry name" value="DUF1826"/>
</dbReference>
<accession>A0A1M5Z679</accession>
<evidence type="ECO:0000313" key="1">
    <source>
        <dbReference type="EMBL" id="SHI19393.1"/>
    </source>
</evidence>
<evidence type="ECO:0000313" key="2">
    <source>
        <dbReference type="Proteomes" id="UP000184268"/>
    </source>
</evidence>
<dbReference type="STRING" id="299255.SAMN02745129_4670"/>
<dbReference type="EMBL" id="FQXG01000009">
    <property type="protein sequence ID" value="SHI19393.1"/>
    <property type="molecule type" value="Genomic_DNA"/>
</dbReference>
<sequence>MTTEKLSTAAETLTASTLGSTPVWRRVNELTDLVEIFDPEVQICSWQRQLDPAIAQYLCGLELNRKLQALETLVPTDPPEIGALPEHPGKTALLDDLALLRDILCELLGSEAAGMRLARLGHAMCPGWHVDKVGIRLVCTYQGPGTQWLEDQNVDRGQLRSEQVRNGRAVEATPGEIVLLKGAIWQGNQGYGAIHRSPELTVNAPLRTLVTLDPFWRE</sequence>
<name>A0A1M5Z679_9GAMM</name>
<reference evidence="1 2" key="1">
    <citation type="submission" date="2016-11" db="EMBL/GenBank/DDBJ databases">
        <authorList>
            <person name="Jaros S."/>
            <person name="Januszkiewicz K."/>
            <person name="Wedrychowicz H."/>
        </authorList>
    </citation>
    <scope>NUCLEOTIDE SEQUENCE [LARGE SCALE GENOMIC DNA]</scope>
    <source>
        <strain evidence="1 2">DSM 16917</strain>
    </source>
</reference>
<protein>
    <recommendedName>
        <fullName evidence="3">DUF1826 domain-containing protein</fullName>
    </recommendedName>
</protein>
<organism evidence="1 2">
    <name type="scientific">Ferrimonas marina</name>
    <dbReference type="NCBI Taxonomy" id="299255"/>
    <lineage>
        <taxon>Bacteria</taxon>
        <taxon>Pseudomonadati</taxon>
        <taxon>Pseudomonadota</taxon>
        <taxon>Gammaproteobacteria</taxon>
        <taxon>Alteromonadales</taxon>
        <taxon>Ferrimonadaceae</taxon>
        <taxon>Ferrimonas</taxon>
    </lineage>
</organism>
<dbReference type="OrthoDB" id="5342505at2"/>
<gene>
    <name evidence="1" type="ORF">SAMN02745129_4670</name>
</gene>
<dbReference type="Pfam" id="PF08856">
    <property type="entry name" value="DUF1826"/>
    <property type="match status" value="1"/>
</dbReference>
<proteinExistence type="predicted"/>
<dbReference type="AlphaFoldDB" id="A0A1M5Z679"/>